<protein>
    <recommendedName>
        <fullName evidence="3">HNH endonuclease</fullName>
    </recommendedName>
</protein>
<dbReference type="CDD" id="cd00085">
    <property type="entry name" value="HNHc"/>
    <property type="match status" value="1"/>
</dbReference>
<evidence type="ECO:0008006" key="3">
    <source>
        <dbReference type="Google" id="ProtNLM"/>
    </source>
</evidence>
<accession>A0ABX2RUB3</accession>
<dbReference type="Gene3D" id="1.10.30.50">
    <property type="match status" value="1"/>
</dbReference>
<keyword evidence="2" id="KW-1185">Reference proteome</keyword>
<dbReference type="Proteomes" id="UP000631553">
    <property type="component" value="Unassembled WGS sequence"/>
</dbReference>
<evidence type="ECO:0000313" key="1">
    <source>
        <dbReference type="EMBL" id="NYF58813.1"/>
    </source>
</evidence>
<dbReference type="InterPro" id="IPR003615">
    <property type="entry name" value="HNH_nuc"/>
</dbReference>
<organism evidence="1 2">
    <name type="scientific">Micromonospora purpureochromogenes</name>
    <dbReference type="NCBI Taxonomy" id="47872"/>
    <lineage>
        <taxon>Bacteria</taxon>
        <taxon>Bacillati</taxon>
        <taxon>Actinomycetota</taxon>
        <taxon>Actinomycetes</taxon>
        <taxon>Micromonosporales</taxon>
        <taxon>Micromonosporaceae</taxon>
        <taxon>Micromonospora</taxon>
    </lineage>
</organism>
<gene>
    <name evidence="1" type="ORF">HDA35_004644</name>
</gene>
<comment type="caution">
    <text evidence="1">The sequence shown here is derived from an EMBL/GenBank/DDBJ whole genome shotgun (WGS) entry which is preliminary data.</text>
</comment>
<name>A0ABX2RUB3_9ACTN</name>
<proteinExistence type="predicted"/>
<dbReference type="RefSeq" id="WP_179804623.1">
    <property type="nucleotide sequence ID" value="NZ_JACCCQ010000001.1"/>
</dbReference>
<sequence>MVGVTSKEMQGVYDRLVDKRHPARVIYDEILNATEVCPSCGHYKPRTLDHYLPKARFPALAVDPSNLVPACRDCNFVKLSKTAVQADHEGFHPYFSDAQDHVWLAGRVLETSPATVEFFVDPPSHWDDVIRVRAEHHFSTFGLGELYTTLAGTLVSGVRKFVDANLYALGGSAMVRNWLASMAVSYSDHEVNGWQSAAYTALSKSDWYCEGGFNAN</sequence>
<dbReference type="EMBL" id="JACCCQ010000001">
    <property type="protein sequence ID" value="NYF58813.1"/>
    <property type="molecule type" value="Genomic_DNA"/>
</dbReference>
<reference evidence="1 2" key="1">
    <citation type="submission" date="2020-07" db="EMBL/GenBank/DDBJ databases">
        <title>Sequencing the genomes of 1000 actinobacteria strains.</title>
        <authorList>
            <person name="Klenk H.-P."/>
        </authorList>
    </citation>
    <scope>NUCLEOTIDE SEQUENCE [LARGE SCALE GENOMIC DNA]</scope>
    <source>
        <strain evidence="1 2">DSM 43814</strain>
    </source>
</reference>
<evidence type="ECO:0000313" key="2">
    <source>
        <dbReference type="Proteomes" id="UP000631553"/>
    </source>
</evidence>